<evidence type="ECO:0000259" key="1">
    <source>
        <dbReference type="Pfam" id="PF01978"/>
    </source>
</evidence>
<dbReference type="PANTHER" id="PTHR34293:SF1">
    <property type="entry name" value="HTH-TYPE TRANSCRIPTIONAL REGULATOR TRMBL2"/>
    <property type="match status" value="1"/>
</dbReference>
<dbReference type="SUPFAM" id="SSF46785">
    <property type="entry name" value="Winged helix' DNA-binding domain"/>
    <property type="match status" value="1"/>
</dbReference>
<dbReference type="RefSeq" id="WP_129784024.1">
    <property type="nucleotide sequence ID" value="NZ_RZHH01000002.1"/>
</dbReference>
<comment type="caution">
    <text evidence="2">The sequence shown here is derived from an EMBL/GenBank/DDBJ whole genome shotgun (WGS) entry which is preliminary data.</text>
</comment>
<dbReference type="PANTHER" id="PTHR34293">
    <property type="entry name" value="HTH-TYPE TRANSCRIPTIONAL REGULATOR TRMBL2"/>
    <property type="match status" value="1"/>
</dbReference>
<dbReference type="Gene3D" id="3.30.870.10">
    <property type="entry name" value="Endonuclease Chain A"/>
    <property type="match status" value="1"/>
</dbReference>
<feature type="domain" description="Transcription regulator TrmB N-terminal" evidence="1">
    <location>
        <begin position="22"/>
        <end position="88"/>
    </location>
</feature>
<dbReference type="AlphaFoldDB" id="A0A482TI40"/>
<dbReference type="InterPro" id="IPR036390">
    <property type="entry name" value="WH_DNA-bd_sf"/>
</dbReference>
<proteinExistence type="predicted"/>
<dbReference type="Gene3D" id="1.10.10.10">
    <property type="entry name" value="Winged helix-like DNA-binding domain superfamily/Winged helix DNA-binding domain"/>
    <property type="match status" value="1"/>
</dbReference>
<dbReference type="SUPFAM" id="SSF56024">
    <property type="entry name" value="Phospholipase D/nuclease"/>
    <property type="match status" value="1"/>
</dbReference>
<dbReference type="CDD" id="cd09124">
    <property type="entry name" value="PLDc_like_TrmB_middle"/>
    <property type="match status" value="1"/>
</dbReference>
<name>A0A482TI40_9EURY</name>
<accession>A0A482TI40</accession>
<reference evidence="2 3" key="1">
    <citation type="submission" date="2018-12" db="EMBL/GenBank/DDBJ databases">
        <title>Genome analysis provides insights into bioremediation potentialities of Halogeometricum borinquense strain N11.</title>
        <authorList>
            <person name="Najjari A."/>
            <person name="Youssef N."/>
            <person name="Fhoula I."/>
            <person name="Ben Dhia O."/>
            <person name="Mahjoubi M."/>
            <person name="Ouzari H.I."/>
            <person name="Cherif A."/>
        </authorList>
    </citation>
    <scope>NUCLEOTIDE SEQUENCE [LARGE SCALE GENOMIC DNA]</scope>
    <source>
        <strain evidence="2 3">N11</strain>
    </source>
</reference>
<dbReference type="InterPro" id="IPR002831">
    <property type="entry name" value="Tscrpt_reg_TrmB_N"/>
</dbReference>
<protein>
    <submittedName>
        <fullName evidence="2">TrmB family transcriptional regulator</fullName>
    </submittedName>
</protein>
<gene>
    <name evidence="2" type="ORF">ELS19_06295</name>
</gene>
<dbReference type="InterPro" id="IPR051797">
    <property type="entry name" value="TrmB-like"/>
</dbReference>
<organism evidence="2 3">
    <name type="scientific">Halogeometricum borinquense</name>
    <dbReference type="NCBI Taxonomy" id="60847"/>
    <lineage>
        <taxon>Archaea</taxon>
        <taxon>Methanobacteriati</taxon>
        <taxon>Methanobacteriota</taxon>
        <taxon>Stenosarchaea group</taxon>
        <taxon>Halobacteria</taxon>
        <taxon>Halobacteriales</taxon>
        <taxon>Haloferacaceae</taxon>
        <taxon>Halogeometricum</taxon>
    </lineage>
</organism>
<evidence type="ECO:0000313" key="3">
    <source>
        <dbReference type="Proteomes" id="UP000294028"/>
    </source>
</evidence>
<dbReference type="InterPro" id="IPR036388">
    <property type="entry name" value="WH-like_DNA-bd_sf"/>
</dbReference>
<evidence type="ECO:0000313" key="2">
    <source>
        <dbReference type="EMBL" id="RYJ13603.1"/>
    </source>
</evidence>
<dbReference type="EMBL" id="RZHH01000002">
    <property type="protein sequence ID" value="RYJ13603.1"/>
    <property type="molecule type" value="Genomic_DNA"/>
</dbReference>
<dbReference type="Pfam" id="PF01978">
    <property type="entry name" value="TrmB"/>
    <property type="match status" value="1"/>
</dbReference>
<sequence>MTDADEGNGNAQPSEHEAIEALEHLGLSNYAAWVFVALQRLGVGTAKEIHDVAGVPRSQVYGAAEELEGLGLVELQQSTPKRYRSVSLDAAHRCLAENLQNEANRAFNYLEAARAERTAGETRDDVWTIRGHEPVNNRVIELVEQSQERVLFAAPSLLFITDDLVKALRERAANNVDVRVVSESADVRDRFETVPDVSASGPDEEPPVDFTGRVLLVDRRVVLLSVVPNVPGSDETAIWSADTAMADILSQIIEGGIESMIGF</sequence>
<dbReference type="Proteomes" id="UP000294028">
    <property type="component" value="Unassembled WGS sequence"/>
</dbReference>